<feature type="domain" description="SET" evidence="8">
    <location>
        <begin position="5"/>
        <end position="47"/>
    </location>
</feature>
<dbReference type="SUPFAM" id="SSF82199">
    <property type="entry name" value="SET domain"/>
    <property type="match status" value="1"/>
</dbReference>
<accession>A0A1Y2DDX0</accession>
<evidence type="ECO:0000256" key="6">
    <source>
        <dbReference type="ARBA" id="ARBA00022691"/>
    </source>
</evidence>
<dbReference type="GO" id="GO:0005694">
    <property type="term" value="C:chromosome"/>
    <property type="evidence" value="ECO:0007669"/>
    <property type="project" value="UniProtKB-SubCell"/>
</dbReference>
<dbReference type="Proteomes" id="UP000193689">
    <property type="component" value="Unassembled WGS sequence"/>
</dbReference>
<keyword evidence="6" id="KW-0949">S-adenosyl-L-methionine</keyword>
<dbReference type="InterPro" id="IPR001214">
    <property type="entry name" value="SET_dom"/>
</dbReference>
<keyword evidence="4" id="KW-0489">Methyltransferase</keyword>
<dbReference type="InParanoid" id="A0A1Y2DDX0"/>
<name>A0A1Y2DDX0_9PEZI</name>
<comment type="caution">
    <text evidence="9">The sequence shown here is derived from an EMBL/GenBank/DDBJ whole genome shotgun (WGS) entry which is preliminary data.</text>
</comment>
<dbReference type="STRING" id="1141098.A0A1Y2DDX0"/>
<dbReference type="PANTHER" id="PTHR22884">
    <property type="entry name" value="SET DOMAIN PROTEINS"/>
    <property type="match status" value="1"/>
</dbReference>
<evidence type="ECO:0000256" key="5">
    <source>
        <dbReference type="ARBA" id="ARBA00022679"/>
    </source>
</evidence>
<evidence type="ECO:0000256" key="1">
    <source>
        <dbReference type="ARBA" id="ARBA00004123"/>
    </source>
</evidence>
<keyword evidence="10" id="KW-1185">Reference proteome</keyword>
<dbReference type="Gene3D" id="2.170.270.10">
    <property type="entry name" value="SET domain"/>
    <property type="match status" value="1"/>
</dbReference>
<dbReference type="GO" id="GO:0005634">
    <property type="term" value="C:nucleus"/>
    <property type="evidence" value="ECO:0007669"/>
    <property type="project" value="UniProtKB-SubCell"/>
</dbReference>
<dbReference type="GO" id="GO:0032259">
    <property type="term" value="P:methylation"/>
    <property type="evidence" value="ECO:0007669"/>
    <property type="project" value="UniProtKB-KW"/>
</dbReference>
<dbReference type="InterPro" id="IPR046341">
    <property type="entry name" value="SET_dom_sf"/>
</dbReference>
<evidence type="ECO:0000313" key="10">
    <source>
        <dbReference type="Proteomes" id="UP000193689"/>
    </source>
</evidence>
<organism evidence="9 10">
    <name type="scientific">Pseudomassariella vexata</name>
    <dbReference type="NCBI Taxonomy" id="1141098"/>
    <lineage>
        <taxon>Eukaryota</taxon>
        <taxon>Fungi</taxon>
        <taxon>Dikarya</taxon>
        <taxon>Ascomycota</taxon>
        <taxon>Pezizomycotina</taxon>
        <taxon>Sordariomycetes</taxon>
        <taxon>Xylariomycetidae</taxon>
        <taxon>Amphisphaeriales</taxon>
        <taxon>Pseudomassariaceae</taxon>
        <taxon>Pseudomassariella</taxon>
    </lineage>
</organism>
<evidence type="ECO:0000256" key="7">
    <source>
        <dbReference type="ARBA" id="ARBA00023242"/>
    </source>
</evidence>
<comment type="subcellular location">
    <subcellularLocation>
        <location evidence="2">Chromosome</location>
    </subcellularLocation>
    <subcellularLocation>
        <location evidence="1">Nucleus</location>
    </subcellularLocation>
</comment>
<reference evidence="9 10" key="1">
    <citation type="submission" date="2016-07" db="EMBL/GenBank/DDBJ databases">
        <title>Pervasive Adenine N6-methylation of Active Genes in Fungi.</title>
        <authorList>
            <consortium name="DOE Joint Genome Institute"/>
            <person name="Mondo S.J."/>
            <person name="Dannebaum R.O."/>
            <person name="Kuo R.C."/>
            <person name="Labutti K."/>
            <person name="Haridas S."/>
            <person name="Kuo A."/>
            <person name="Salamov A."/>
            <person name="Ahrendt S.R."/>
            <person name="Lipzen A."/>
            <person name="Sullivan W."/>
            <person name="Andreopoulos W.B."/>
            <person name="Clum A."/>
            <person name="Lindquist E."/>
            <person name="Daum C."/>
            <person name="Ramamoorthy G.K."/>
            <person name="Gryganskyi A."/>
            <person name="Culley D."/>
            <person name="Magnuson J.K."/>
            <person name="James T.Y."/>
            <person name="O'Malley M.A."/>
            <person name="Stajich J.E."/>
            <person name="Spatafora J.W."/>
            <person name="Visel A."/>
            <person name="Grigoriev I.V."/>
        </authorList>
    </citation>
    <scope>NUCLEOTIDE SEQUENCE [LARGE SCALE GENOMIC DNA]</scope>
    <source>
        <strain evidence="9 10">CBS 129021</strain>
    </source>
</reference>
<proteinExistence type="predicted"/>
<dbReference type="AlphaFoldDB" id="A0A1Y2DDX0"/>
<evidence type="ECO:0000259" key="8">
    <source>
        <dbReference type="Pfam" id="PF00856"/>
    </source>
</evidence>
<gene>
    <name evidence="9" type="ORF">BCR38DRAFT_449237</name>
</gene>
<keyword evidence="7" id="KW-0539">Nucleus</keyword>
<dbReference type="InterPro" id="IPR050777">
    <property type="entry name" value="SET2_Histone-Lys_MeTrsfase"/>
</dbReference>
<keyword evidence="5" id="KW-0808">Transferase</keyword>
<dbReference type="GeneID" id="63777486"/>
<sequence length="80" mass="8930">MDCLSKFINHSCDSNCRAEIWTVLGRERIRLVATKTICKDDPLEVDYRYPPLRDGGCQCGSDRCKYPSPKGLSPGGPNQP</sequence>
<evidence type="ECO:0000313" key="9">
    <source>
        <dbReference type="EMBL" id="ORY57483.1"/>
    </source>
</evidence>
<evidence type="ECO:0000256" key="4">
    <source>
        <dbReference type="ARBA" id="ARBA00022603"/>
    </source>
</evidence>
<evidence type="ECO:0000256" key="2">
    <source>
        <dbReference type="ARBA" id="ARBA00004286"/>
    </source>
</evidence>
<protein>
    <recommendedName>
        <fullName evidence="8">SET domain-containing protein</fullName>
    </recommendedName>
</protein>
<dbReference type="Pfam" id="PF00856">
    <property type="entry name" value="SET"/>
    <property type="match status" value="1"/>
</dbReference>
<dbReference type="GO" id="GO:0008168">
    <property type="term" value="F:methyltransferase activity"/>
    <property type="evidence" value="ECO:0007669"/>
    <property type="project" value="UniProtKB-KW"/>
</dbReference>
<dbReference type="EMBL" id="MCFJ01000019">
    <property type="protein sequence ID" value="ORY57483.1"/>
    <property type="molecule type" value="Genomic_DNA"/>
</dbReference>
<evidence type="ECO:0000256" key="3">
    <source>
        <dbReference type="ARBA" id="ARBA00022454"/>
    </source>
</evidence>
<dbReference type="RefSeq" id="XP_040710733.1">
    <property type="nucleotide sequence ID" value="XM_040861274.1"/>
</dbReference>
<dbReference type="OrthoDB" id="5064835at2759"/>
<keyword evidence="3" id="KW-0158">Chromosome</keyword>